<dbReference type="Proteomes" id="UP001596989">
    <property type="component" value="Unassembled WGS sequence"/>
</dbReference>
<name>A0ABW3HNZ2_9BACL</name>
<evidence type="ECO:0000313" key="2">
    <source>
        <dbReference type="Proteomes" id="UP001596989"/>
    </source>
</evidence>
<comment type="caution">
    <text evidence="1">The sequence shown here is derived from an EMBL/GenBank/DDBJ whole genome shotgun (WGS) entry which is preliminary data.</text>
</comment>
<sequence>MKEKRLGNRHPVISFAYGEWERLKEAFAGKSGSEHTGEVWIGTWEELLSCKPELAGKIHPEDSRYSDDYVMIEWEGSLMLAGKSERAALYAVYRYAQEEWGAHWIYPGEATVIVPDLNRCNKRGEVYSPRMERRGFVFETVNDAAYMKLMIDWLVKNGINELFFTFSLWDQIGGEIASSIVERGISITLGGHSLKFFLDNEREIPYSEAEHPYTSKRQVDFQSSDWQRLLITKVISYCKHVPNLHRLSLWPEDVATGDAEGFLGAYVQFTEMLRDELLAADVNVEVEHIVYNAGLSWSMLERAGSDTSHSVNTLLAYWGRDYSYGYEDSPHKSDARARRALLDWDEALHRSGRKLTIFEYYSDHFMLSSLFPFIPRRIAEDMSYYESLRVHGIVNLVVPNLDKVADYPWKWAHQFNSYVFCRALWDDDIERIMDDYYQYYAPEERRAIRSLYEELERLLPQLSMWNIPLFPARAVDPEKAIAATEEWRERIVELLQDISGSVREQLRQPEIKEGSMPYRFGQHIVERADDLCRRWMKPGNEQPLG</sequence>
<dbReference type="EMBL" id="JBHTJZ010000008">
    <property type="protein sequence ID" value="MFD0959280.1"/>
    <property type="molecule type" value="Genomic_DNA"/>
</dbReference>
<accession>A0ABW3HNZ2</accession>
<organism evidence="1 2">
    <name type="scientific">Paenibacillus chungangensis</name>
    <dbReference type="NCBI Taxonomy" id="696535"/>
    <lineage>
        <taxon>Bacteria</taxon>
        <taxon>Bacillati</taxon>
        <taxon>Bacillota</taxon>
        <taxon>Bacilli</taxon>
        <taxon>Bacillales</taxon>
        <taxon>Paenibacillaceae</taxon>
        <taxon>Paenibacillus</taxon>
    </lineage>
</organism>
<dbReference type="RefSeq" id="WP_377563355.1">
    <property type="nucleotide sequence ID" value="NZ_JBHTJZ010000008.1"/>
</dbReference>
<reference evidence="2" key="1">
    <citation type="journal article" date="2019" name="Int. J. Syst. Evol. Microbiol.">
        <title>The Global Catalogue of Microorganisms (GCM) 10K type strain sequencing project: providing services to taxonomists for standard genome sequencing and annotation.</title>
        <authorList>
            <consortium name="The Broad Institute Genomics Platform"/>
            <consortium name="The Broad Institute Genome Sequencing Center for Infectious Disease"/>
            <person name="Wu L."/>
            <person name="Ma J."/>
        </authorList>
    </citation>
    <scope>NUCLEOTIDE SEQUENCE [LARGE SCALE GENOMIC DNA]</scope>
    <source>
        <strain evidence="2">CCUG 59129</strain>
    </source>
</reference>
<evidence type="ECO:0000313" key="1">
    <source>
        <dbReference type="EMBL" id="MFD0959280.1"/>
    </source>
</evidence>
<gene>
    <name evidence="1" type="ORF">ACFQ2I_07745</name>
</gene>
<protein>
    <submittedName>
        <fullName evidence="1">Uncharacterized protein</fullName>
    </submittedName>
</protein>
<proteinExistence type="predicted"/>
<keyword evidence="2" id="KW-1185">Reference proteome</keyword>